<organism evidence="2">
    <name type="scientific">freshwater metagenome</name>
    <dbReference type="NCBI Taxonomy" id="449393"/>
    <lineage>
        <taxon>unclassified sequences</taxon>
        <taxon>metagenomes</taxon>
        <taxon>ecological metagenomes</taxon>
    </lineage>
</organism>
<dbReference type="Pfam" id="PF03729">
    <property type="entry name" value="DUF308"/>
    <property type="match status" value="2"/>
</dbReference>
<dbReference type="AlphaFoldDB" id="A0A6J5ZNQ1"/>
<dbReference type="PANTHER" id="PTHR34989:SF1">
    <property type="entry name" value="PROTEIN HDED"/>
    <property type="match status" value="1"/>
</dbReference>
<feature type="transmembrane region" description="Helical" evidence="1">
    <location>
        <begin position="106"/>
        <end position="126"/>
    </location>
</feature>
<feature type="transmembrane region" description="Helical" evidence="1">
    <location>
        <begin position="82"/>
        <end position="100"/>
    </location>
</feature>
<protein>
    <submittedName>
        <fullName evidence="2">Unannotated protein</fullName>
    </submittedName>
</protein>
<gene>
    <name evidence="2" type="ORF">UFOPK3522_00723</name>
</gene>
<accession>A0A6J5ZNQ1</accession>
<feature type="transmembrane region" description="Helical" evidence="1">
    <location>
        <begin position="51"/>
        <end position="70"/>
    </location>
</feature>
<dbReference type="InterPro" id="IPR052712">
    <property type="entry name" value="Acid_resist_chaperone_HdeD"/>
</dbReference>
<feature type="transmembrane region" description="Helical" evidence="1">
    <location>
        <begin position="138"/>
        <end position="158"/>
    </location>
</feature>
<keyword evidence="1" id="KW-1133">Transmembrane helix</keyword>
<dbReference type="EMBL" id="CAESAO010000048">
    <property type="protein sequence ID" value="CAB4342467.1"/>
    <property type="molecule type" value="Genomic_DNA"/>
</dbReference>
<dbReference type="GO" id="GO:0005886">
    <property type="term" value="C:plasma membrane"/>
    <property type="evidence" value="ECO:0007669"/>
    <property type="project" value="TreeGrafter"/>
</dbReference>
<evidence type="ECO:0000313" key="2">
    <source>
        <dbReference type="EMBL" id="CAB4342467.1"/>
    </source>
</evidence>
<keyword evidence="1" id="KW-0472">Membrane</keyword>
<keyword evidence="1" id="KW-0812">Transmembrane</keyword>
<reference evidence="2" key="1">
    <citation type="submission" date="2020-05" db="EMBL/GenBank/DDBJ databases">
        <authorList>
            <person name="Chiriac C."/>
            <person name="Salcher M."/>
            <person name="Ghai R."/>
            <person name="Kavagutti S V."/>
        </authorList>
    </citation>
    <scope>NUCLEOTIDE SEQUENCE</scope>
</reference>
<dbReference type="PANTHER" id="PTHR34989">
    <property type="entry name" value="PROTEIN HDED"/>
    <property type="match status" value="1"/>
</dbReference>
<feature type="transmembrane region" description="Helical" evidence="1">
    <location>
        <begin position="26"/>
        <end position="45"/>
    </location>
</feature>
<name>A0A6J5ZNQ1_9ZZZZ</name>
<evidence type="ECO:0000256" key="1">
    <source>
        <dbReference type="SAM" id="Phobius"/>
    </source>
</evidence>
<feature type="transmembrane region" description="Helical" evidence="1">
    <location>
        <begin position="164"/>
        <end position="187"/>
    </location>
</feature>
<sequence length="197" mass="21901">MTDADDALLATATPTEREAIKRLSSFWWLWLVFGVVWIVVALVILQFSNSSYALIGIMIGAMFIGAGIQYMAISTLLPKWRWVWMILGALLIIWGVVAIFNPVSTFNAFADILGFVFLLVAFIWIVQAFAERGHNDMWWLGLISGTLMLVIAFIAAGSDVDVKANLLVLFVGLWALMAGLVDLVRAFQLHHVGEKLE</sequence>
<dbReference type="InterPro" id="IPR005325">
    <property type="entry name" value="DUF308_memb"/>
</dbReference>
<proteinExistence type="predicted"/>